<dbReference type="Pfam" id="PF01546">
    <property type="entry name" value="Peptidase_M20"/>
    <property type="match status" value="1"/>
</dbReference>
<keyword evidence="4" id="KW-1185">Reference proteome</keyword>
<organism evidence="3 4">
    <name type="scientific">Heyndrickxia oleronia</name>
    <dbReference type="NCBI Taxonomy" id="38875"/>
    <lineage>
        <taxon>Bacteria</taxon>
        <taxon>Bacillati</taxon>
        <taxon>Bacillota</taxon>
        <taxon>Bacilli</taxon>
        <taxon>Bacillales</taxon>
        <taxon>Bacillaceae</taxon>
        <taxon>Heyndrickxia</taxon>
    </lineage>
</organism>
<dbReference type="NCBIfam" id="TIGR01891">
    <property type="entry name" value="amidohydrolases"/>
    <property type="match status" value="1"/>
</dbReference>
<sequence length="440" mass="49004">MKTGQLRYDIDEFIKNLTSQLVSWRRKFHQYPEIGWMEYVTTYYIAKELESMDYKLAIGTDALMTKQRMGIPKQQLLKESEERARRKGVPPNYMTKLAGGHTGLVAQWDTGRPGKHIALRFDIDALPIEEVYDHAHLPVKEGFQSQNQGWMHACGHDGHIAIGLGLAHMIKHFQDSLSGRFTLLFQPAEEGGRGALPMVKNGWLDDVDEFISGHIGIHSLSIGEVAATTNQFLASSKINVTFKGRAAHAGVEPEKGQNALLACATASLQLQGISRHSGGTTRINIGKLEAGSGRNIIADQGRMEIETRGENDELDQYMFNEAKRMIHATGDMYGVQTKMEVVGHAIDGTCDNEWVKRVEKVASQSKCIKNVHPVLPLGASEDVTYMMKKVQNNGGKATYLIFGTPLVNGHHHQAFDFDERVLPIAVEVIGRLIIYLQDEK</sequence>
<reference evidence="3 4" key="1">
    <citation type="submission" date="2017-01" db="EMBL/GenBank/DDBJ databases">
        <title>Draft genome sequence of Bacillus oleronius.</title>
        <authorList>
            <person name="Allam M."/>
        </authorList>
    </citation>
    <scope>NUCLEOTIDE SEQUENCE [LARGE SCALE GENOMIC DNA]</scope>
    <source>
        <strain evidence="3 4">DSM 9356</strain>
    </source>
</reference>
<proteinExistence type="predicted"/>
<dbReference type="GO" id="GO:0005737">
    <property type="term" value="C:cytoplasm"/>
    <property type="evidence" value="ECO:0007669"/>
    <property type="project" value="TreeGrafter"/>
</dbReference>
<feature type="binding site" evidence="1">
    <location>
        <position position="190"/>
    </location>
    <ligand>
        <name>Mn(2+)</name>
        <dbReference type="ChEBI" id="CHEBI:29035"/>
        <label>2</label>
    </ligand>
</feature>
<dbReference type="GO" id="GO:0071713">
    <property type="term" value="F:para-aminobenzoyl-glutamate hydrolase activity"/>
    <property type="evidence" value="ECO:0007669"/>
    <property type="project" value="TreeGrafter"/>
</dbReference>
<dbReference type="InterPro" id="IPR036264">
    <property type="entry name" value="Bact_exopeptidase_dim_dom"/>
</dbReference>
<feature type="binding site" evidence="1">
    <location>
        <position position="154"/>
    </location>
    <ligand>
        <name>Mn(2+)</name>
        <dbReference type="ChEBI" id="CHEBI:29035"/>
        <label>2</label>
    </ligand>
</feature>
<keyword evidence="1" id="KW-0479">Metal-binding</keyword>
<dbReference type="Proteomes" id="UP000189761">
    <property type="component" value="Unassembled WGS sequence"/>
</dbReference>
<dbReference type="GO" id="GO:0046872">
    <property type="term" value="F:metal ion binding"/>
    <property type="evidence" value="ECO:0007669"/>
    <property type="project" value="UniProtKB-KW"/>
</dbReference>
<keyword evidence="1" id="KW-0464">Manganese</keyword>
<dbReference type="AlphaFoldDB" id="A0A8E2I928"/>
<dbReference type="RefSeq" id="WP_078110067.1">
    <property type="nucleotide sequence ID" value="NZ_CP065424.1"/>
</dbReference>
<dbReference type="SUPFAM" id="SSF53187">
    <property type="entry name" value="Zn-dependent exopeptidases"/>
    <property type="match status" value="1"/>
</dbReference>
<name>A0A8E2I928_9BACI</name>
<feature type="binding site" evidence="1">
    <location>
        <position position="156"/>
    </location>
    <ligand>
        <name>Mn(2+)</name>
        <dbReference type="ChEBI" id="CHEBI:29035"/>
        <label>2</label>
    </ligand>
</feature>
<evidence type="ECO:0000256" key="1">
    <source>
        <dbReference type="PIRSR" id="PIRSR005962-1"/>
    </source>
</evidence>
<evidence type="ECO:0000313" key="4">
    <source>
        <dbReference type="Proteomes" id="UP000189761"/>
    </source>
</evidence>
<dbReference type="InterPro" id="IPR002933">
    <property type="entry name" value="Peptidase_M20"/>
</dbReference>
<dbReference type="Gene3D" id="3.40.630.10">
    <property type="entry name" value="Zn peptidases"/>
    <property type="match status" value="2"/>
</dbReference>
<comment type="cofactor">
    <cofactor evidence="1">
        <name>Mn(2+)</name>
        <dbReference type="ChEBI" id="CHEBI:29035"/>
    </cofactor>
    <text evidence="1">The Mn(2+) ion enhances activity.</text>
</comment>
<dbReference type="GO" id="GO:0016805">
    <property type="term" value="F:dipeptidase activity"/>
    <property type="evidence" value="ECO:0007669"/>
    <property type="project" value="TreeGrafter"/>
</dbReference>
<dbReference type="InterPro" id="IPR017439">
    <property type="entry name" value="Amidohydrolase"/>
</dbReference>
<dbReference type="PANTHER" id="PTHR30575">
    <property type="entry name" value="PEPTIDASE M20"/>
    <property type="match status" value="1"/>
</dbReference>
<feature type="binding site" evidence="1">
    <location>
        <position position="214"/>
    </location>
    <ligand>
        <name>Mn(2+)</name>
        <dbReference type="ChEBI" id="CHEBI:29035"/>
        <label>2</label>
    </ligand>
</feature>
<feature type="binding site" evidence="1">
    <location>
        <position position="411"/>
    </location>
    <ligand>
        <name>Mn(2+)</name>
        <dbReference type="ChEBI" id="CHEBI:29035"/>
        <label>2</label>
    </ligand>
</feature>
<dbReference type="PANTHER" id="PTHR30575:SF3">
    <property type="entry name" value="PEPTIDASE M20 DIMERISATION DOMAIN-CONTAINING PROTEIN"/>
    <property type="match status" value="1"/>
</dbReference>
<comment type="caution">
    <text evidence="3">The sequence shown here is derived from an EMBL/GenBank/DDBJ whole genome shotgun (WGS) entry which is preliminary data.</text>
</comment>
<dbReference type="InterPro" id="IPR052030">
    <property type="entry name" value="Peptidase_M20/M20A_hydrolases"/>
</dbReference>
<dbReference type="Pfam" id="PF07687">
    <property type="entry name" value="M20_dimer"/>
    <property type="match status" value="1"/>
</dbReference>
<dbReference type="PIRSF" id="PIRSF005962">
    <property type="entry name" value="Pept_M20D_amidohydro"/>
    <property type="match status" value="1"/>
</dbReference>
<gene>
    <name evidence="3" type="ORF">BWZ43_09695</name>
</gene>
<dbReference type="GO" id="GO:0046657">
    <property type="term" value="P:folic acid catabolic process"/>
    <property type="evidence" value="ECO:0007669"/>
    <property type="project" value="TreeGrafter"/>
</dbReference>
<evidence type="ECO:0000313" key="3">
    <source>
        <dbReference type="EMBL" id="OOP68562.1"/>
    </source>
</evidence>
<dbReference type="SUPFAM" id="SSF55031">
    <property type="entry name" value="Bacterial exopeptidase dimerisation domain"/>
    <property type="match status" value="1"/>
</dbReference>
<feature type="domain" description="Peptidase M20 dimerisation" evidence="2">
    <location>
        <begin position="238"/>
        <end position="311"/>
    </location>
</feature>
<evidence type="ECO:0000259" key="2">
    <source>
        <dbReference type="Pfam" id="PF07687"/>
    </source>
</evidence>
<dbReference type="EMBL" id="MTLA01000100">
    <property type="protein sequence ID" value="OOP68562.1"/>
    <property type="molecule type" value="Genomic_DNA"/>
</dbReference>
<protein>
    <submittedName>
        <fullName evidence="3">Peptidase M20</fullName>
    </submittedName>
</protein>
<dbReference type="InterPro" id="IPR011650">
    <property type="entry name" value="Peptidase_M20_dimer"/>
</dbReference>
<accession>A0A8E2I928</accession>